<dbReference type="InterPro" id="IPR037057">
    <property type="entry name" value="DNA_rep_MutH/T2_RE_sf"/>
</dbReference>
<evidence type="ECO:0000256" key="2">
    <source>
        <dbReference type="ARBA" id="ARBA00022759"/>
    </source>
</evidence>
<evidence type="ECO:0000256" key="3">
    <source>
        <dbReference type="ARBA" id="ARBA00022801"/>
    </source>
</evidence>
<dbReference type="NCBIfam" id="NF040973">
    <property type="entry name" value="restrict_Sau3AI"/>
    <property type="match status" value="1"/>
</dbReference>
<comment type="caution">
    <text evidence="5">The sequence shown here is derived from an EMBL/GenBank/DDBJ whole genome shotgun (WGS) entry which is preliminary data.</text>
</comment>
<dbReference type="Proteomes" id="UP000051378">
    <property type="component" value="Unassembled WGS sequence"/>
</dbReference>
<dbReference type="RefSeq" id="WP_056974128.1">
    <property type="nucleotide sequence ID" value="NZ_AYZL01000006.1"/>
</dbReference>
<gene>
    <name evidence="5" type="ORF">FC86_GL001170</name>
</gene>
<keyword evidence="2" id="KW-0255">Endonuclease</keyword>
<keyword evidence="6" id="KW-1185">Reference proteome</keyword>
<dbReference type="InterPro" id="IPR011337">
    <property type="entry name" value="DNA_rep_MutH/RE_typeII_Sau3AI"/>
</dbReference>
<sequence length="478" mass="55454">MTYLSIEEVHEKAKGIRNIKQKDLIERFNYSVNGNKNLMGDLFEEWFGKPKDSDSSPDLGLVELKATPFKRLKSGKISAKERLVLNIINYENLVNESFDSSHLIQKNKNLELAFYEANPEVSKSEWFFQEVFSYQMQQYPADFEIIKKDWHIIQEYVKAGKAHELSESLTDYLSACTKGANRKSVRSQPFSDIKAKQRAFSFKSGFMTNLLRQYVFNDNSNESIIKNASEVKNKSLEELIKDKFAPYVGKSQKELQEIFEINSTSKSIRNMIVRAILGLNKNSKLDKIAEFEKASIVPKTILVDEKNNPTEHMSFPEFNFQELVTQNWTDKNGNPEADLHNYLIESKFLFVVFKKIDKSTIILKGIEFYNVPQYDLDTTIKKAWLDTKCKLQEGVQLELRGQRVHNNLIKATDKSIIHVRPHSGLSSYQNNEYANKLPTLAKWIKTPEDNQKYTGNYMTTQSFWFNKSYIKQIISDLL</sequence>
<name>A0A0R2DWX2_9LACO</name>
<dbReference type="GO" id="GO:0016787">
    <property type="term" value="F:hydrolase activity"/>
    <property type="evidence" value="ECO:0007669"/>
    <property type="project" value="UniProtKB-KW"/>
</dbReference>
<evidence type="ECO:0000313" key="5">
    <source>
        <dbReference type="EMBL" id="KRN04813.1"/>
    </source>
</evidence>
<dbReference type="Gene3D" id="3.40.600.10">
    <property type="entry name" value="DNA mismatch repair MutH/Restriction endonuclease, type II"/>
    <property type="match status" value="2"/>
</dbReference>
<accession>A0A0R2DWX2</accession>
<organism evidence="5 6">
    <name type="scientific">Holzapfeliella floricola DSM 23037 = JCM 16512</name>
    <dbReference type="NCBI Taxonomy" id="1423744"/>
    <lineage>
        <taxon>Bacteria</taxon>
        <taxon>Bacillati</taxon>
        <taxon>Bacillota</taxon>
        <taxon>Bacilli</taxon>
        <taxon>Lactobacillales</taxon>
        <taxon>Lactobacillaceae</taxon>
        <taxon>Holzapfeliella</taxon>
    </lineage>
</organism>
<dbReference type="Pfam" id="PF02976">
    <property type="entry name" value="MutH"/>
    <property type="match status" value="1"/>
</dbReference>
<protein>
    <recommendedName>
        <fullName evidence="4">DNA mismatch repair MutH/Type II restriction enzyme Sau3AI domain-containing protein</fullName>
    </recommendedName>
</protein>
<proteinExistence type="predicted"/>
<evidence type="ECO:0000256" key="1">
    <source>
        <dbReference type="ARBA" id="ARBA00022722"/>
    </source>
</evidence>
<dbReference type="EMBL" id="AYZL01000006">
    <property type="protein sequence ID" value="KRN04813.1"/>
    <property type="molecule type" value="Genomic_DNA"/>
</dbReference>
<dbReference type="OrthoDB" id="3188707at2"/>
<dbReference type="GO" id="GO:0003677">
    <property type="term" value="F:DNA binding"/>
    <property type="evidence" value="ECO:0007669"/>
    <property type="project" value="InterPro"/>
</dbReference>
<dbReference type="PATRIC" id="fig|1423744.4.peg.1200"/>
<dbReference type="SMART" id="SM00927">
    <property type="entry name" value="MutH"/>
    <property type="match status" value="1"/>
</dbReference>
<reference evidence="5 6" key="1">
    <citation type="journal article" date="2015" name="Genome Announc.">
        <title>Expanding the biotechnology potential of lactobacilli through comparative genomics of 213 strains and associated genera.</title>
        <authorList>
            <person name="Sun Z."/>
            <person name="Harris H.M."/>
            <person name="McCann A."/>
            <person name="Guo C."/>
            <person name="Argimon S."/>
            <person name="Zhang W."/>
            <person name="Yang X."/>
            <person name="Jeffery I.B."/>
            <person name="Cooney J.C."/>
            <person name="Kagawa T.F."/>
            <person name="Liu W."/>
            <person name="Song Y."/>
            <person name="Salvetti E."/>
            <person name="Wrobel A."/>
            <person name="Rasinkangas P."/>
            <person name="Parkhill J."/>
            <person name="Rea M.C."/>
            <person name="O'Sullivan O."/>
            <person name="Ritari J."/>
            <person name="Douillard F.P."/>
            <person name="Paul Ross R."/>
            <person name="Yang R."/>
            <person name="Briner A.E."/>
            <person name="Felis G.E."/>
            <person name="de Vos W.M."/>
            <person name="Barrangou R."/>
            <person name="Klaenhammer T.R."/>
            <person name="Caufield P.W."/>
            <person name="Cui Y."/>
            <person name="Zhang H."/>
            <person name="O'Toole P.W."/>
        </authorList>
    </citation>
    <scope>NUCLEOTIDE SEQUENCE [LARGE SCALE GENOMIC DNA]</scope>
    <source>
        <strain evidence="5 6">DSM 23037</strain>
    </source>
</reference>
<dbReference type="CDD" id="cd22355">
    <property type="entry name" value="Sau3AI_C"/>
    <property type="match status" value="1"/>
</dbReference>
<evidence type="ECO:0000313" key="6">
    <source>
        <dbReference type="Proteomes" id="UP000051378"/>
    </source>
</evidence>
<dbReference type="CDD" id="cd22356">
    <property type="entry name" value="Sau3AI_N-like"/>
    <property type="match status" value="1"/>
</dbReference>
<keyword evidence="1" id="KW-0540">Nuclease</keyword>
<dbReference type="InterPro" id="IPR011335">
    <property type="entry name" value="Restrct_endonuc-II-like"/>
</dbReference>
<feature type="domain" description="DNA mismatch repair MutH/Type II restriction enzyme Sau3AI" evidence="4">
    <location>
        <begin position="49"/>
        <end position="149"/>
    </location>
</feature>
<dbReference type="AlphaFoldDB" id="A0A0R2DWX2"/>
<dbReference type="SUPFAM" id="SSF52980">
    <property type="entry name" value="Restriction endonuclease-like"/>
    <property type="match status" value="2"/>
</dbReference>
<keyword evidence="3" id="KW-0378">Hydrolase</keyword>
<dbReference type="GO" id="GO:0004519">
    <property type="term" value="F:endonuclease activity"/>
    <property type="evidence" value="ECO:0007669"/>
    <property type="project" value="UniProtKB-KW"/>
</dbReference>
<dbReference type="STRING" id="1423744.FC86_GL001170"/>
<evidence type="ECO:0000259" key="4">
    <source>
        <dbReference type="SMART" id="SM00927"/>
    </source>
</evidence>